<evidence type="ECO:0000313" key="3">
    <source>
        <dbReference type="EMBL" id="XBY44150.1"/>
    </source>
</evidence>
<evidence type="ECO:0000256" key="1">
    <source>
        <dbReference type="SAM" id="MobiDB-lite"/>
    </source>
</evidence>
<dbReference type="InterPro" id="IPR011256">
    <property type="entry name" value="Reg_factor_effector_dom_sf"/>
</dbReference>
<reference evidence="3" key="1">
    <citation type="submission" date="2024-06" db="EMBL/GenBank/DDBJ databases">
        <title>Methylostella associata gen. nov., sp. nov., a novel Ancalomicrobiaceae-affiliated facultatively methylotrophic bacteria that feed on methanotrophs of the genus Methylococcus.</title>
        <authorList>
            <person name="Saltykova V."/>
            <person name="Danilova O.V."/>
            <person name="Oshkin I.Y."/>
            <person name="Belova S.E."/>
            <person name="Pimenov N.V."/>
            <person name="Dedysh S.N."/>
        </authorList>
    </citation>
    <scope>NUCLEOTIDE SEQUENCE</scope>
    <source>
        <strain evidence="3">S20</strain>
    </source>
</reference>
<evidence type="ECO:0000259" key="2">
    <source>
        <dbReference type="SMART" id="SM00871"/>
    </source>
</evidence>
<protein>
    <submittedName>
        <fullName evidence="3">GyrI-like domain-containing protein</fullName>
    </submittedName>
</protein>
<feature type="domain" description="AraC effector-binding" evidence="2">
    <location>
        <begin position="21"/>
        <end position="171"/>
    </location>
</feature>
<name>A0AAU7X8M8_9HYPH</name>
<organism evidence="3">
    <name type="scientific">Methyloraptor flagellatus</name>
    <dbReference type="NCBI Taxonomy" id="3162530"/>
    <lineage>
        <taxon>Bacteria</taxon>
        <taxon>Pseudomonadati</taxon>
        <taxon>Pseudomonadota</taxon>
        <taxon>Alphaproteobacteria</taxon>
        <taxon>Hyphomicrobiales</taxon>
        <taxon>Ancalomicrobiaceae</taxon>
        <taxon>Methyloraptor</taxon>
    </lineage>
</organism>
<feature type="region of interest" description="Disordered" evidence="1">
    <location>
        <begin position="1"/>
        <end position="34"/>
    </location>
</feature>
<dbReference type="SMART" id="SM00871">
    <property type="entry name" value="AraC_E_bind"/>
    <property type="match status" value="1"/>
</dbReference>
<sequence length="173" mass="18904">MAPGATQSPAPAEPSKPAQTAEPESILLPDRPVLSMTGTATWEEAEKELGRSFEQIFAAIREAGLKQAGPPMVEYTESDDESFGFKAMVPLADEAGDNLPEDIERGRSPTGRALKFVHRGSFDGLEAVYNKIFDYLAAKNLQVLRVIEEYPSDPANTPADKMVTNIYVFTEQP</sequence>
<gene>
    <name evidence="3" type="ORF">ABS361_19220</name>
</gene>
<dbReference type="AlphaFoldDB" id="A0AAU7X8M8"/>
<proteinExistence type="predicted"/>
<dbReference type="InterPro" id="IPR010499">
    <property type="entry name" value="AraC_E-bd"/>
</dbReference>
<dbReference type="EMBL" id="CP158568">
    <property type="protein sequence ID" value="XBY44150.1"/>
    <property type="molecule type" value="Genomic_DNA"/>
</dbReference>
<dbReference type="SUPFAM" id="SSF55136">
    <property type="entry name" value="Probable bacterial effector-binding domain"/>
    <property type="match status" value="1"/>
</dbReference>
<dbReference type="KEGG" id="mflg:ABS361_19220"/>
<dbReference type="Gene3D" id="3.20.80.10">
    <property type="entry name" value="Regulatory factor, effector binding domain"/>
    <property type="match status" value="1"/>
</dbReference>
<dbReference type="InterPro" id="IPR029442">
    <property type="entry name" value="GyrI-like"/>
</dbReference>
<accession>A0AAU7X8M8</accession>
<dbReference type="Pfam" id="PF06445">
    <property type="entry name" value="GyrI-like"/>
    <property type="match status" value="1"/>
</dbReference>
<dbReference type="RefSeq" id="WP_407049244.1">
    <property type="nucleotide sequence ID" value="NZ_CP158568.1"/>
</dbReference>